<keyword evidence="3 5" id="KW-0238">DNA-binding</keyword>
<dbReference type="OrthoDB" id="1493636at2"/>
<dbReference type="Gene3D" id="1.10.150.130">
    <property type="match status" value="1"/>
</dbReference>
<dbReference type="EMBL" id="QRGR01000004">
    <property type="protein sequence ID" value="RDV16543.1"/>
    <property type="molecule type" value="Genomic_DNA"/>
</dbReference>
<dbReference type="InterPro" id="IPR002104">
    <property type="entry name" value="Integrase_catalytic"/>
</dbReference>
<dbReference type="AlphaFoldDB" id="A0A3D8LGJ5"/>
<keyword evidence="9" id="KW-1185">Reference proteome</keyword>
<evidence type="ECO:0000259" key="6">
    <source>
        <dbReference type="PROSITE" id="PS51898"/>
    </source>
</evidence>
<evidence type="ECO:0000256" key="4">
    <source>
        <dbReference type="ARBA" id="ARBA00023172"/>
    </source>
</evidence>
<dbReference type="InterPro" id="IPR025269">
    <property type="entry name" value="SAM-like_dom"/>
</dbReference>
<dbReference type="InterPro" id="IPR044068">
    <property type="entry name" value="CB"/>
</dbReference>
<dbReference type="Pfam" id="PF13102">
    <property type="entry name" value="Phage_int_SAM_5"/>
    <property type="match status" value="1"/>
</dbReference>
<dbReference type="GO" id="GO:0015074">
    <property type="term" value="P:DNA integration"/>
    <property type="evidence" value="ECO:0007669"/>
    <property type="project" value="UniProtKB-KW"/>
</dbReference>
<dbReference type="InterPro" id="IPR013762">
    <property type="entry name" value="Integrase-like_cat_sf"/>
</dbReference>
<sequence>MTLNYYLDKPNLDGETSIYLFARLGKQTIKVKIGMQIHPSYWNAKPNRQGNHIIGSYKGAGELNFSLGDLKNRVRKAYNKRLEENPSFRFADFKEDIIAQVHPTEPEKEKSFVECYDEYIHIHGAHRSRTTLLKYRGIYNHLVAFGQKKKYVLSFQGMDMRFFDDLRNYLVQDLKHKDNTVWKTFATLKAFLGWALERGYHQNLSYKKFKAPQKDVDIIYLTKAELDKLNSFDLSKHPRLDRVRDVFCFACATGQRYSDVAALRHSDIKGNRWVLRQVKTDTANSVPLSPRAMAILEKYKEELYPLPVLSNQKTNDYLKELGELVGLDEPTSMTTRRGGERLVDTKPKYDFLTMHTARRTFITLSLEGGMRAEVVMKVSGHTNYQTFKKYIKITDNIKELEMERVWGKVEQEEAVLLAQ</sequence>
<evidence type="ECO:0000313" key="9">
    <source>
        <dbReference type="Proteomes" id="UP000256708"/>
    </source>
</evidence>
<dbReference type="Pfam" id="PF00589">
    <property type="entry name" value="Phage_integrase"/>
    <property type="match status" value="1"/>
</dbReference>
<dbReference type="PANTHER" id="PTHR30349">
    <property type="entry name" value="PHAGE INTEGRASE-RELATED"/>
    <property type="match status" value="1"/>
</dbReference>
<dbReference type="SUPFAM" id="SSF56349">
    <property type="entry name" value="DNA breaking-rejoining enzymes"/>
    <property type="match status" value="1"/>
</dbReference>
<dbReference type="GO" id="GO:0006310">
    <property type="term" value="P:DNA recombination"/>
    <property type="evidence" value="ECO:0007669"/>
    <property type="project" value="UniProtKB-KW"/>
</dbReference>
<evidence type="ECO:0000313" key="8">
    <source>
        <dbReference type="EMBL" id="RDV16543.1"/>
    </source>
</evidence>
<keyword evidence="2" id="KW-0229">DNA integration</keyword>
<proteinExistence type="inferred from homology"/>
<evidence type="ECO:0000259" key="7">
    <source>
        <dbReference type="PROSITE" id="PS51900"/>
    </source>
</evidence>
<gene>
    <name evidence="8" type="ORF">DXT99_04950</name>
</gene>
<evidence type="ECO:0000256" key="1">
    <source>
        <dbReference type="ARBA" id="ARBA00008857"/>
    </source>
</evidence>
<dbReference type="InterPro" id="IPR035386">
    <property type="entry name" value="Arm-DNA-bind_5"/>
</dbReference>
<dbReference type="InterPro" id="IPR050090">
    <property type="entry name" value="Tyrosine_recombinase_XerCD"/>
</dbReference>
<feature type="domain" description="Tyr recombinase" evidence="6">
    <location>
        <begin position="216"/>
        <end position="404"/>
    </location>
</feature>
<name>A0A3D8LGJ5_9BACT</name>
<feature type="domain" description="Core-binding (CB)" evidence="7">
    <location>
        <begin position="110"/>
        <end position="196"/>
    </location>
</feature>
<comment type="caution">
    <text evidence="8">The sequence shown here is derived from an EMBL/GenBank/DDBJ whole genome shotgun (WGS) entry which is preliminary data.</text>
</comment>
<dbReference type="GO" id="GO:0003677">
    <property type="term" value="F:DNA binding"/>
    <property type="evidence" value="ECO:0007669"/>
    <property type="project" value="UniProtKB-UniRule"/>
</dbReference>
<dbReference type="Gene3D" id="1.10.443.10">
    <property type="entry name" value="Intergrase catalytic core"/>
    <property type="match status" value="1"/>
</dbReference>
<dbReference type="PROSITE" id="PS51900">
    <property type="entry name" value="CB"/>
    <property type="match status" value="1"/>
</dbReference>
<comment type="similarity">
    <text evidence="1">Belongs to the 'phage' integrase family.</text>
</comment>
<dbReference type="PROSITE" id="PS51898">
    <property type="entry name" value="TYR_RECOMBINASE"/>
    <property type="match status" value="1"/>
</dbReference>
<dbReference type="Pfam" id="PF17293">
    <property type="entry name" value="Arm-DNA-bind_5"/>
    <property type="match status" value="1"/>
</dbReference>
<keyword evidence="4" id="KW-0233">DNA recombination</keyword>
<reference evidence="9" key="1">
    <citation type="submission" date="2018-08" db="EMBL/GenBank/DDBJ databases">
        <authorList>
            <person name="Liu Z.-W."/>
            <person name="Du Z.-J."/>
        </authorList>
    </citation>
    <scope>NUCLEOTIDE SEQUENCE [LARGE SCALE GENOMIC DNA]</scope>
    <source>
        <strain evidence="9">H4X</strain>
    </source>
</reference>
<dbReference type="InterPro" id="IPR010998">
    <property type="entry name" value="Integrase_recombinase_N"/>
</dbReference>
<dbReference type="CDD" id="cd01185">
    <property type="entry name" value="INTN1_C_like"/>
    <property type="match status" value="1"/>
</dbReference>
<dbReference type="InterPro" id="IPR011010">
    <property type="entry name" value="DNA_brk_join_enz"/>
</dbReference>
<dbReference type="RefSeq" id="WP_115564403.1">
    <property type="nucleotide sequence ID" value="NZ_QRGR01000004.1"/>
</dbReference>
<accession>A0A3D8LGJ5</accession>
<dbReference type="Proteomes" id="UP000256708">
    <property type="component" value="Unassembled WGS sequence"/>
</dbReference>
<protein>
    <submittedName>
        <fullName evidence="8">Site-specific integrase</fullName>
    </submittedName>
</protein>
<dbReference type="PANTHER" id="PTHR30349:SF64">
    <property type="entry name" value="PROPHAGE INTEGRASE INTD-RELATED"/>
    <property type="match status" value="1"/>
</dbReference>
<evidence type="ECO:0000256" key="2">
    <source>
        <dbReference type="ARBA" id="ARBA00022908"/>
    </source>
</evidence>
<evidence type="ECO:0000256" key="3">
    <source>
        <dbReference type="ARBA" id="ARBA00023125"/>
    </source>
</evidence>
<organism evidence="8 9">
    <name type="scientific">Pontibacter diazotrophicus</name>
    <dbReference type="NCBI Taxonomy" id="1400979"/>
    <lineage>
        <taxon>Bacteria</taxon>
        <taxon>Pseudomonadati</taxon>
        <taxon>Bacteroidota</taxon>
        <taxon>Cytophagia</taxon>
        <taxon>Cytophagales</taxon>
        <taxon>Hymenobacteraceae</taxon>
        <taxon>Pontibacter</taxon>
    </lineage>
</organism>
<evidence type="ECO:0000256" key="5">
    <source>
        <dbReference type="PROSITE-ProRule" id="PRU01248"/>
    </source>
</evidence>